<dbReference type="SUPFAM" id="SSF101852">
    <property type="entry name" value="Bacterial fluorinating enzyme, C-terminal domain"/>
    <property type="match status" value="1"/>
</dbReference>
<dbReference type="PIRSF" id="PIRSF006779">
    <property type="entry name" value="UCP006779"/>
    <property type="match status" value="1"/>
</dbReference>
<evidence type="ECO:0000313" key="6">
    <source>
        <dbReference type="Proteomes" id="UP000317043"/>
    </source>
</evidence>
<evidence type="ECO:0000256" key="2">
    <source>
        <dbReference type="ARBA" id="ARBA00024035"/>
    </source>
</evidence>
<dbReference type="RefSeq" id="WP_142043858.1">
    <property type="nucleotide sequence ID" value="NZ_JBHTGS010000002.1"/>
</dbReference>
<dbReference type="Proteomes" id="UP000317043">
    <property type="component" value="Unassembled WGS sequence"/>
</dbReference>
<evidence type="ECO:0000259" key="3">
    <source>
        <dbReference type="Pfam" id="PF01887"/>
    </source>
</evidence>
<reference evidence="5 6" key="1">
    <citation type="submission" date="2019-06" db="EMBL/GenBank/DDBJ databases">
        <title>Sequencing the genomes of 1000 actinobacteria strains.</title>
        <authorList>
            <person name="Klenk H.-P."/>
        </authorList>
    </citation>
    <scope>NUCLEOTIDE SEQUENCE [LARGE SCALE GENOMIC DNA]</scope>
    <source>
        <strain evidence="5 6">DSM 45928</strain>
    </source>
</reference>
<feature type="domain" description="S-adenosyl-l-methionine hydroxide adenosyltransferase C-terminal" evidence="4">
    <location>
        <begin position="177"/>
        <end position="255"/>
    </location>
</feature>
<dbReference type="AlphaFoldDB" id="A0A543B2H3"/>
<dbReference type="Gene3D" id="2.40.30.90">
    <property type="entry name" value="Bacterial fluorinating enzyme like"/>
    <property type="match status" value="1"/>
</dbReference>
<keyword evidence="1" id="KW-0949">S-adenosyl-L-methionine</keyword>
<keyword evidence="6" id="KW-1185">Reference proteome</keyword>
<dbReference type="InterPro" id="IPR046469">
    <property type="entry name" value="SAM_HAT_N"/>
</dbReference>
<accession>A0A543B2H3</accession>
<dbReference type="InterPro" id="IPR023227">
    <property type="entry name" value="SAM_OH_AdoTrfase_C_sf"/>
</dbReference>
<evidence type="ECO:0000256" key="1">
    <source>
        <dbReference type="ARBA" id="ARBA00022691"/>
    </source>
</evidence>
<name>A0A543B2H3_9ACTN</name>
<dbReference type="InParanoid" id="A0A543B2H3"/>
<dbReference type="InterPro" id="IPR002747">
    <property type="entry name" value="SAM_OH_AdoTrfase"/>
</dbReference>
<comment type="caution">
    <text evidence="5">The sequence shown here is derived from an EMBL/GenBank/DDBJ whole genome shotgun (WGS) entry which is preliminary data.</text>
</comment>
<feature type="domain" description="S-adenosyl-l-methionine hydroxide adenosyltransferase N-terminal" evidence="3">
    <location>
        <begin position="7"/>
        <end position="152"/>
    </location>
</feature>
<proteinExistence type="inferred from homology"/>
<organism evidence="5 6">
    <name type="scientific">Stackebrandtia endophytica</name>
    <dbReference type="NCBI Taxonomy" id="1496996"/>
    <lineage>
        <taxon>Bacteria</taxon>
        <taxon>Bacillati</taxon>
        <taxon>Actinomycetota</taxon>
        <taxon>Actinomycetes</taxon>
        <taxon>Glycomycetales</taxon>
        <taxon>Glycomycetaceae</taxon>
        <taxon>Stackebrandtia</taxon>
    </lineage>
</organism>
<evidence type="ECO:0008006" key="7">
    <source>
        <dbReference type="Google" id="ProtNLM"/>
    </source>
</evidence>
<evidence type="ECO:0000259" key="4">
    <source>
        <dbReference type="Pfam" id="PF20257"/>
    </source>
</evidence>
<dbReference type="Pfam" id="PF01887">
    <property type="entry name" value="SAM_HAT_N"/>
    <property type="match status" value="1"/>
</dbReference>
<dbReference type="Pfam" id="PF20257">
    <property type="entry name" value="SAM_HAT_C"/>
    <property type="match status" value="1"/>
</dbReference>
<dbReference type="EMBL" id="VFOW01000001">
    <property type="protein sequence ID" value="TQL78930.1"/>
    <property type="molecule type" value="Genomic_DNA"/>
</dbReference>
<dbReference type="PANTHER" id="PTHR35092">
    <property type="entry name" value="CHLORINASE MJ1651"/>
    <property type="match status" value="1"/>
</dbReference>
<sequence length="264" mass="27415">MPSYPIVSLTTDYGLADGFVAACHGVITQWAPQARIIDVSHSIPAGDIARGALVLAQTVPYLPTGVHMAVVDPGVGTTRRPVAIETPSGLLVGPDNGLLPWAANALGGAQRAVTLTDTRYHRHPVSRTFHGRDVFSPVSAVLASGVSINELGQPLKVTDLIHLPDPRVTATDTELGCEVMAVDRFGNLQLSADGELLENYGESFDINGEHAVRGDMFAAAAPGALVVLVDSAGKVAVAINGGSAAEHLVVEPGDLLSLRVPDAD</sequence>
<evidence type="ECO:0000313" key="5">
    <source>
        <dbReference type="EMBL" id="TQL78930.1"/>
    </source>
</evidence>
<dbReference type="InterPro" id="IPR023228">
    <property type="entry name" value="SAM_OH_AdoTrfase_N_sf"/>
</dbReference>
<dbReference type="InterPro" id="IPR046470">
    <property type="entry name" value="SAM_HAT_C"/>
</dbReference>
<gene>
    <name evidence="5" type="ORF">FB566_4527</name>
</gene>
<protein>
    <recommendedName>
        <fullName evidence="7">SAM-dependent chlorinase/fluorinase</fullName>
    </recommendedName>
</protein>
<comment type="similarity">
    <text evidence="2">Belongs to the SAM hydrolase / SAM-dependent halogenase family.</text>
</comment>
<dbReference type="SUPFAM" id="SSF102522">
    <property type="entry name" value="Bacterial fluorinating enzyme, N-terminal domain"/>
    <property type="match status" value="1"/>
</dbReference>
<dbReference type="OrthoDB" id="9792195at2"/>
<dbReference type="Gene3D" id="3.40.50.10790">
    <property type="entry name" value="S-adenosyl-l-methionine hydroxide adenosyltransferase, N-terminal"/>
    <property type="match status" value="1"/>
</dbReference>
<dbReference type="PANTHER" id="PTHR35092:SF1">
    <property type="entry name" value="CHLORINASE MJ1651"/>
    <property type="match status" value="1"/>
</dbReference>